<proteinExistence type="predicted"/>
<dbReference type="Proteomes" id="UP001172102">
    <property type="component" value="Unassembled WGS sequence"/>
</dbReference>
<keyword evidence="2" id="KW-1185">Reference proteome</keyword>
<dbReference type="AlphaFoldDB" id="A0AA40E0C2"/>
<accession>A0AA40E0C2</accession>
<sequence length="474" mass="52231">MANVKCSADPSWAATPDAYMSANTDSLLEKWWASQPQSSSFARQLGQSFGDQPTYFECGIDREASCTISGCDVFLKAEDPLWAYEALVSVINLNMYFNAIYDGVIAGQLGYTNYIPQIAQNFFPPQDTSFPFGDAAPWIIAILTIIFAFPILAGETAALVGVGVGALLIGSATTVTDQLEPLPPSNILSVVDMQNYAGVYGESTRNMISDWANSTFQGQKDAAGQTILDYIEGGAFVDPRSIPSSKSIESFYKTQMVSRTINAKWRTSKVFVMFTTTENVDDISGPNQTKYYSEEDRGVYYLYEIHEGSRMTSQLGKPEGLDDLNGTYFGILGQDISKSSARSFRAGQFNYTQEMQTKELENAIASNDSVNPFAEGAGWSGTWTIPVCDTGKHNWNVQYDDSSSRYGRLPCCCGKFKAVNGVIPRDHLLPANPEARTRLELQRHKSICRGRKHPGLSDLPARVLRATPFFGHRL</sequence>
<gene>
    <name evidence="1" type="ORF">B0H67DRAFT_180062</name>
</gene>
<comment type="caution">
    <text evidence="1">The sequence shown here is derived from an EMBL/GenBank/DDBJ whole genome shotgun (WGS) entry which is preliminary data.</text>
</comment>
<evidence type="ECO:0000313" key="2">
    <source>
        <dbReference type="Proteomes" id="UP001172102"/>
    </source>
</evidence>
<evidence type="ECO:0000313" key="1">
    <source>
        <dbReference type="EMBL" id="KAK0720232.1"/>
    </source>
</evidence>
<organism evidence="1 2">
    <name type="scientific">Lasiosphaeris hirsuta</name>
    <dbReference type="NCBI Taxonomy" id="260670"/>
    <lineage>
        <taxon>Eukaryota</taxon>
        <taxon>Fungi</taxon>
        <taxon>Dikarya</taxon>
        <taxon>Ascomycota</taxon>
        <taxon>Pezizomycotina</taxon>
        <taxon>Sordariomycetes</taxon>
        <taxon>Sordariomycetidae</taxon>
        <taxon>Sordariales</taxon>
        <taxon>Lasiosphaeriaceae</taxon>
        <taxon>Lasiosphaeris</taxon>
    </lineage>
</organism>
<dbReference type="EMBL" id="JAUKUA010000003">
    <property type="protein sequence ID" value="KAK0720232.1"/>
    <property type="molecule type" value="Genomic_DNA"/>
</dbReference>
<protein>
    <submittedName>
        <fullName evidence="1">Uncharacterized protein</fullName>
    </submittedName>
</protein>
<name>A0AA40E0C2_9PEZI</name>
<reference evidence="1" key="1">
    <citation type="submission" date="2023-06" db="EMBL/GenBank/DDBJ databases">
        <title>Genome-scale phylogeny and comparative genomics of the fungal order Sordariales.</title>
        <authorList>
            <consortium name="Lawrence Berkeley National Laboratory"/>
            <person name="Hensen N."/>
            <person name="Bonometti L."/>
            <person name="Westerberg I."/>
            <person name="Brannstrom I.O."/>
            <person name="Guillou S."/>
            <person name="Cros-Aarteil S."/>
            <person name="Calhoun S."/>
            <person name="Haridas S."/>
            <person name="Kuo A."/>
            <person name="Mondo S."/>
            <person name="Pangilinan J."/>
            <person name="Riley R."/>
            <person name="Labutti K."/>
            <person name="Andreopoulos B."/>
            <person name="Lipzen A."/>
            <person name="Chen C."/>
            <person name="Yanf M."/>
            <person name="Daum C."/>
            <person name="Ng V."/>
            <person name="Clum A."/>
            <person name="Steindorff A."/>
            <person name="Ohm R."/>
            <person name="Martin F."/>
            <person name="Silar P."/>
            <person name="Natvig D."/>
            <person name="Lalanne C."/>
            <person name="Gautier V."/>
            <person name="Ament-Velasquez S.L."/>
            <person name="Kruys A."/>
            <person name="Hutchinson M.I."/>
            <person name="Powell A.J."/>
            <person name="Barry K."/>
            <person name="Miller A.N."/>
            <person name="Grigoriev I.V."/>
            <person name="Debuchy R."/>
            <person name="Gladieux P."/>
            <person name="Thoren M.H."/>
            <person name="Johannesson H."/>
        </authorList>
    </citation>
    <scope>NUCLEOTIDE SEQUENCE</scope>
    <source>
        <strain evidence="1">SMH4607-1</strain>
    </source>
</reference>